<dbReference type="Pfam" id="PF00294">
    <property type="entry name" value="PfkB"/>
    <property type="match status" value="1"/>
</dbReference>
<feature type="binding site" evidence="3">
    <location>
        <position position="250"/>
    </location>
    <ligand>
        <name>K(+)</name>
        <dbReference type="ChEBI" id="CHEBI:29103"/>
    </ligand>
</feature>
<keyword evidence="3" id="KW-0479">Metal-binding</keyword>
<dbReference type="RefSeq" id="WP_218102114.1">
    <property type="nucleotide sequence ID" value="NZ_CAJVCE010000023.1"/>
</dbReference>
<evidence type="ECO:0000256" key="4">
    <source>
        <dbReference type="NCBIfam" id="TIGR02152"/>
    </source>
</evidence>
<dbReference type="EMBL" id="CAJVCE010000023">
    <property type="protein sequence ID" value="CAG7654874.1"/>
    <property type="molecule type" value="Genomic_DNA"/>
</dbReference>
<keyword evidence="3" id="KW-0547">Nucleotide-binding</keyword>
<dbReference type="NCBIfam" id="TIGR02152">
    <property type="entry name" value="D_ribokin_bact"/>
    <property type="match status" value="1"/>
</dbReference>
<evidence type="ECO:0000256" key="2">
    <source>
        <dbReference type="ARBA" id="ARBA00022777"/>
    </source>
</evidence>
<sequence length="314" mass="32828">MKKPNLVVIGSLNMDILVEAPTFPRIGETILGQKAQFLPGGKGANQAVAAARLGADSTLIGAVGTDVFGPELLSSLERNGVQRDAVKQVPHTATGIASILLAEGDNCIVVVPGANHQLRPEDVDRYEQVLHSADMILLQLEIPMDTVEYAIQKASSFGKPILLNPAPAQPLPDDLYPLIDYLTPNRTELAVLTGVDEVGADLGSLEAAMSVLRSKGVRNVVTTLGADGSAFLTKDGEFGKLPGHKVPVVDTVGAGDSYNAGLAYALASGFALKDAVVFASRVSALAVTKFGAQEGMPTLQELQQFSRSLEGGTS</sequence>
<dbReference type="CDD" id="cd01174">
    <property type="entry name" value="ribokinase"/>
    <property type="match status" value="1"/>
</dbReference>
<comment type="function">
    <text evidence="3">Catalyzes the phosphorylation of ribose at O-5 in a reaction requiring ATP and magnesium. The resulting D-ribose-5-phosphate can then be used either for sythesis of nucleotides, histidine, and tryptophan, or as a component of the pentose phosphate pathway.</text>
</comment>
<organism evidence="6 7">
    <name type="scientific">Paenibacillus allorhizosphaerae</name>
    <dbReference type="NCBI Taxonomy" id="2849866"/>
    <lineage>
        <taxon>Bacteria</taxon>
        <taxon>Bacillati</taxon>
        <taxon>Bacillota</taxon>
        <taxon>Bacilli</taxon>
        <taxon>Bacillales</taxon>
        <taxon>Paenibacillaceae</taxon>
        <taxon>Paenibacillus</taxon>
    </lineage>
</organism>
<proteinExistence type="inferred from homology"/>
<dbReference type="PROSITE" id="PS00584">
    <property type="entry name" value="PFKB_KINASES_2"/>
    <property type="match status" value="1"/>
</dbReference>
<feature type="binding site" evidence="3">
    <location>
        <position position="252"/>
    </location>
    <ligand>
        <name>K(+)</name>
        <dbReference type="ChEBI" id="CHEBI:29103"/>
    </ligand>
</feature>
<evidence type="ECO:0000256" key="3">
    <source>
        <dbReference type="HAMAP-Rule" id="MF_01987"/>
    </source>
</evidence>
<evidence type="ECO:0000313" key="6">
    <source>
        <dbReference type="EMBL" id="CAG7654874.1"/>
    </source>
</evidence>
<comment type="caution">
    <text evidence="3">Lacks conserved residue(s) required for the propagation of feature annotation.</text>
</comment>
<keyword evidence="3" id="KW-0119">Carbohydrate metabolism</keyword>
<comment type="pathway">
    <text evidence="3">Carbohydrate metabolism; D-ribose degradation; D-ribose 5-phosphate from beta-D-ribopyranose: step 2/2.</text>
</comment>
<comment type="caution">
    <text evidence="6">The sequence shown here is derived from an EMBL/GenBank/DDBJ whole genome shotgun (WGS) entry which is preliminary data.</text>
</comment>
<evidence type="ECO:0000259" key="5">
    <source>
        <dbReference type="Pfam" id="PF00294"/>
    </source>
</evidence>
<feature type="domain" description="Carbohydrate kinase PfkB" evidence="5">
    <location>
        <begin position="5"/>
        <end position="298"/>
    </location>
</feature>
<dbReference type="InterPro" id="IPR011877">
    <property type="entry name" value="Ribokinase"/>
</dbReference>
<dbReference type="PANTHER" id="PTHR10584">
    <property type="entry name" value="SUGAR KINASE"/>
    <property type="match status" value="1"/>
</dbReference>
<feature type="binding site" evidence="3">
    <location>
        <position position="141"/>
    </location>
    <ligand>
        <name>substrate</name>
    </ligand>
</feature>
<dbReference type="Proteomes" id="UP000730618">
    <property type="component" value="Unassembled WGS sequence"/>
</dbReference>
<protein>
    <recommendedName>
        <fullName evidence="3 4">Ribokinase</fullName>
        <shortName evidence="3">RK</shortName>
        <ecNumber evidence="3 4">2.7.1.15</ecNumber>
    </recommendedName>
</protein>
<dbReference type="HAMAP" id="MF_01987">
    <property type="entry name" value="Ribokinase"/>
    <property type="match status" value="1"/>
</dbReference>
<keyword evidence="1 3" id="KW-0808">Transferase</keyword>
<comment type="catalytic activity">
    <reaction evidence="3">
        <text>D-ribose + ATP = D-ribose 5-phosphate + ADP + H(+)</text>
        <dbReference type="Rhea" id="RHEA:13697"/>
        <dbReference type="ChEBI" id="CHEBI:15378"/>
        <dbReference type="ChEBI" id="CHEBI:30616"/>
        <dbReference type="ChEBI" id="CHEBI:47013"/>
        <dbReference type="ChEBI" id="CHEBI:78346"/>
        <dbReference type="ChEBI" id="CHEBI:456216"/>
        <dbReference type="EC" id="2.7.1.15"/>
    </reaction>
</comment>
<comment type="subunit">
    <text evidence="3">Homodimer.</text>
</comment>
<keyword evidence="3" id="KW-0067">ATP-binding</keyword>
<feature type="binding site" evidence="3">
    <location>
        <begin position="223"/>
        <end position="228"/>
    </location>
    <ligand>
        <name>ATP</name>
        <dbReference type="ChEBI" id="CHEBI:30616"/>
    </ligand>
</feature>
<dbReference type="PANTHER" id="PTHR10584:SF166">
    <property type="entry name" value="RIBOKINASE"/>
    <property type="match status" value="1"/>
</dbReference>
<comment type="activity regulation">
    <text evidence="3">Activated by a monovalent cation that binds near, but not in, the active site. The most likely occupant of the site in vivo is potassium. Ion binding induces a conformational change that may alter substrate affinity.</text>
</comment>
<feature type="binding site" evidence="3">
    <location>
        <begin position="255"/>
        <end position="256"/>
    </location>
    <ligand>
        <name>ATP</name>
        <dbReference type="ChEBI" id="CHEBI:30616"/>
    </ligand>
</feature>
<feature type="binding site" evidence="3">
    <location>
        <position position="185"/>
    </location>
    <ligand>
        <name>ATP</name>
        <dbReference type="ChEBI" id="CHEBI:30616"/>
    </ligand>
</feature>
<feature type="binding site" evidence="3">
    <location>
        <begin position="41"/>
        <end position="45"/>
    </location>
    <ligand>
        <name>substrate</name>
    </ligand>
</feature>
<feature type="binding site" evidence="3">
    <location>
        <position position="289"/>
    </location>
    <ligand>
        <name>K(+)</name>
        <dbReference type="ChEBI" id="CHEBI:29103"/>
    </ligand>
</feature>
<evidence type="ECO:0000256" key="1">
    <source>
        <dbReference type="ARBA" id="ARBA00022679"/>
    </source>
</evidence>
<reference evidence="6 7" key="1">
    <citation type="submission" date="2021-06" db="EMBL/GenBank/DDBJ databases">
        <authorList>
            <person name="Criscuolo A."/>
        </authorList>
    </citation>
    <scope>NUCLEOTIDE SEQUENCE [LARGE SCALE GENOMIC DNA]</scope>
    <source>
        <strain evidence="7">CIP 111802</strain>
    </source>
</reference>
<name>A0ABN7TWE5_9BACL</name>
<comment type="similarity">
    <text evidence="3">Belongs to the carbohydrate kinase PfkB family. Ribokinase subfamily.</text>
</comment>
<keyword evidence="3" id="KW-0630">Potassium</keyword>
<keyword evidence="7" id="KW-1185">Reference proteome</keyword>
<feature type="binding site" evidence="3">
    <location>
        <position position="291"/>
    </location>
    <ligand>
        <name>K(+)</name>
        <dbReference type="ChEBI" id="CHEBI:29103"/>
    </ligand>
</feature>
<dbReference type="InterPro" id="IPR011611">
    <property type="entry name" value="PfkB_dom"/>
</dbReference>
<feature type="binding site" evidence="3">
    <location>
        <position position="256"/>
    </location>
    <ligand>
        <name>substrate</name>
    </ligand>
</feature>
<keyword evidence="2 3" id="KW-0418">Kinase</keyword>
<evidence type="ECO:0000313" key="7">
    <source>
        <dbReference type="Proteomes" id="UP000730618"/>
    </source>
</evidence>
<accession>A0ABN7TWE5</accession>
<keyword evidence="3" id="KW-0963">Cytoplasm</keyword>
<comment type="cofactor">
    <cofactor evidence="3">
        <name>Mg(2+)</name>
        <dbReference type="ChEBI" id="CHEBI:18420"/>
    </cofactor>
    <text evidence="3">Requires a divalent cation, most likely magnesium in vivo, as an electrophilic catalyst to aid phosphoryl group transfer. It is the chelate of the metal and the nucleotide that is the actual substrate.</text>
</comment>
<feature type="active site" description="Proton acceptor" evidence="3">
    <location>
        <position position="256"/>
    </location>
</feature>
<gene>
    <name evidence="6" type="primary">rbsK_3</name>
    <name evidence="3" type="synonym">rbsK</name>
    <name evidence="6" type="ORF">PAECIP111802_05919</name>
</gene>
<dbReference type="InterPro" id="IPR002173">
    <property type="entry name" value="Carboh/pur_kinase_PfkB_CS"/>
</dbReference>
<feature type="binding site" evidence="3">
    <location>
        <position position="286"/>
    </location>
    <ligand>
        <name>K(+)</name>
        <dbReference type="ChEBI" id="CHEBI:29103"/>
    </ligand>
</feature>
<keyword evidence="3" id="KW-0460">Magnesium</keyword>
<comment type="subcellular location">
    <subcellularLocation>
        <location evidence="3">Cytoplasm</location>
    </subcellularLocation>
</comment>
<dbReference type="EC" id="2.7.1.15" evidence="3 4"/>
<feature type="binding site" evidence="3">
    <location>
        <begin position="13"/>
        <end position="15"/>
    </location>
    <ligand>
        <name>substrate</name>
    </ligand>
</feature>
<dbReference type="GO" id="GO:0004747">
    <property type="term" value="F:ribokinase activity"/>
    <property type="evidence" value="ECO:0007669"/>
    <property type="project" value="UniProtKB-EC"/>
</dbReference>